<evidence type="ECO:0000259" key="5">
    <source>
        <dbReference type="PROSITE" id="PS50002"/>
    </source>
</evidence>
<sequence length="420" mass="44345">MGLHNPLPSSMASECKKCGKILASFVDPRQAFGPEKVIPPNVLAGAKGLAILTVIKAGFLGSARFGSGLVIARLPDGSWSAPSAIATGGAGFGGQIGFELTDFVFILNDASAVKTFSQAGSLTLGGNVSLAAGPVGRNAEAAGAASLKSVAAIFSYSKTKGLFAGVSLEGSAIIERKDANTKLYGRPISARELLSGSERSPSEAAPLLNILNSRVFNMGRGGGDFNDSASVYNDIPVYDDRYDSSSNSNRNSRGSVYGDRNSYGDRNGYGNRGSYGDDAVRDSGYGSPTRDDGYGVPRRAATTSWRDDQYDDRQQTRPYRGSVSRSNTFNDGDRKISGAGAGPGRPAAPKPNFAGKQALLKKNEAVALFTFEADQPGDLPFKKGDVITVLKKTESDNDWWTGMIGTKHGIFPSNYVKMRE</sequence>
<dbReference type="RefSeq" id="XP_014170837.1">
    <property type="nucleotide sequence ID" value="XM_014315362.1"/>
</dbReference>
<dbReference type="FunCoup" id="F0XLW3">
    <property type="interactions" value="224"/>
</dbReference>
<dbReference type="GO" id="GO:0051017">
    <property type="term" value="P:actin filament bundle assembly"/>
    <property type="evidence" value="ECO:0007669"/>
    <property type="project" value="TreeGrafter"/>
</dbReference>
<dbReference type="SMART" id="SM00326">
    <property type="entry name" value="SH3"/>
    <property type="match status" value="1"/>
</dbReference>
<dbReference type="AlphaFoldDB" id="F0XLW3"/>
<evidence type="ECO:0000256" key="2">
    <source>
        <dbReference type="ARBA" id="ARBA00022443"/>
    </source>
</evidence>
<dbReference type="EMBL" id="GL629794">
    <property type="protein sequence ID" value="EFX01355.1"/>
    <property type="molecule type" value="Genomic_DNA"/>
</dbReference>
<proteinExistence type="inferred from homology"/>
<dbReference type="FunFam" id="2.30.30.40:FF:000100">
    <property type="entry name" value="SH3 domain-containing YSC84-like protein 1"/>
    <property type="match status" value="1"/>
</dbReference>
<evidence type="ECO:0000256" key="4">
    <source>
        <dbReference type="SAM" id="MobiDB-lite"/>
    </source>
</evidence>
<dbReference type="SUPFAM" id="SSF50044">
    <property type="entry name" value="SH3-domain"/>
    <property type="match status" value="1"/>
</dbReference>
<dbReference type="STRING" id="655863.F0XLW3"/>
<gene>
    <name evidence="6" type="ORF">CMQ_6297</name>
</gene>
<dbReference type="PROSITE" id="PS50002">
    <property type="entry name" value="SH3"/>
    <property type="match status" value="1"/>
</dbReference>
<dbReference type="Pfam" id="PF04366">
    <property type="entry name" value="Ysc84"/>
    <property type="match status" value="1"/>
</dbReference>
<evidence type="ECO:0000313" key="6">
    <source>
        <dbReference type="EMBL" id="EFX01355.1"/>
    </source>
</evidence>
<dbReference type="CDD" id="cd11842">
    <property type="entry name" value="SH3_Ysc84p_like"/>
    <property type="match status" value="1"/>
</dbReference>
<dbReference type="eggNOG" id="KOG1843">
    <property type="taxonomic scope" value="Eukaryota"/>
</dbReference>
<dbReference type="GO" id="GO:0035091">
    <property type="term" value="F:phosphatidylinositol binding"/>
    <property type="evidence" value="ECO:0007669"/>
    <property type="project" value="TreeGrafter"/>
</dbReference>
<comment type="similarity">
    <text evidence="1">Belongs to the SH3YL1 family.</text>
</comment>
<dbReference type="InterPro" id="IPR051702">
    <property type="entry name" value="SH3_domain_YSC84-like"/>
</dbReference>
<feature type="compositionally biased region" description="Basic and acidic residues" evidence="4">
    <location>
        <begin position="305"/>
        <end position="315"/>
    </location>
</feature>
<dbReference type="GeneID" id="25979714"/>
<feature type="domain" description="SH3" evidence="5">
    <location>
        <begin position="360"/>
        <end position="420"/>
    </location>
</feature>
<keyword evidence="2 3" id="KW-0728">SH3 domain</keyword>
<feature type="region of interest" description="Disordered" evidence="4">
    <location>
        <begin position="239"/>
        <end position="352"/>
    </location>
</feature>
<accession>F0XLW3</accession>
<dbReference type="OrthoDB" id="443981at2759"/>
<dbReference type="GO" id="GO:0030479">
    <property type="term" value="C:actin cortical patch"/>
    <property type="evidence" value="ECO:0007669"/>
    <property type="project" value="TreeGrafter"/>
</dbReference>
<dbReference type="Pfam" id="PF00018">
    <property type="entry name" value="SH3_1"/>
    <property type="match status" value="1"/>
</dbReference>
<dbReference type="PANTHER" id="PTHR15629:SF2">
    <property type="entry name" value="SH3 DOMAIN-CONTAINING YSC84-LIKE PROTEIN 1"/>
    <property type="match status" value="1"/>
</dbReference>
<name>F0XLW3_GROCL</name>
<dbReference type="InterPro" id="IPR033643">
    <property type="entry name" value="SYLF_SH3YL1-like"/>
</dbReference>
<dbReference type="PANTHER" id="PTHR15629">
    <property type="entry name" value="SH3YL1 PROTEIN"/>
    <property type="match status" value="1"/>
</dbReference>
<dbReference type="GO" id="GO:0051015">
    <property type="term" value="F:actin filament binding"/>
    <property type="evidence" value="ECO:0007669"/>
    <property type="project" value="TreeGrafter"/>
</dbReference>
<dbReference type="PRINTS" id="PR00452">
    <property type="entry name" value="SH3DOMAIN"/>
</dbReference>
<evidence type="ECO:0000313" key="7">
    <source>
        <dbReference type="Proteomes" id="UP000007796"/>
    </source>
</evidence>
<dbReference type="GO" id="GO:0051666">
    <property type="term" value="P:actin cortical patch localization"/>
    <property type="evidence" value="ECO:0007669"/>
    <property type="project" value="TreeGrafter"/>
</dbReference>
<reference evidence="6 7" key="1">
    <citation type="journal article" date="2011" name="Proc. Natl. Acad. Sci. U.S.A.">
        <title>Genome and transcriptome analyses of the mountain pine beetle-fungal symbiont Grosmannia clavigera, a lodgepole pine pathogen.</title>
        <authorList>
            <person name="DiGuistini S."/>
            <person name="Wang Y."/>
            <person name="Liao N.Y."/>
            <person name="Taylor G."/>
            <person name="Tanguay P."/>
            <person name="Feau N."/>
            <person name="Henrissat B."/>
            <person name="Chan S.K."/>
            <person name="Hesse-Orce U."/>
            <person name="Alamouti S.M."/>
            <person name="Tsui C.K.M."/>
            <person name="Docking R.T."/>
            <person name="Levasseur A."/>
            <person name="Haridas S."/>
            <person name="Robertson G."/>
            <person name="Birol I."/>
            <person name="Holt R.A."/>
            <person name="Marra M.A."/>
            <person name="Hamelin R.C."/>
            <person name="Hirst M."/>
            <person name="Jones S.J.M."/>
            <person name="Bohlmann J."/>
            <person name="Breuil C."/>
        </authorList>
    </citation>
    <scope>NUCLEOTIDE SEQUENCE [LARGE SCALE GENOMIC DNA]</scope>
    <source>
        <strain evidence="7">kw1407 / UAMH 11150</strain>
    </source>
</reference>
<dbReference type="HOGENOM" id="CLU_015320_2_0_1"/>
<keyword evidence="7" id="KW-1185">Reference proteome</keyword>
<dbReference type="InParanoid" id="F0XLW3"/>
<organism evidence="7">
    <name type="scientific">Grosmannia clavigera (strain kw1407 / UAMH 11150)</name>
    <name type="common">Blue stain fungus</name>
    <name type="synonym">Graphiocladiella clavigera</name>
    <dbReference type="NCBI Taxonomy" id="655863"/>
    <lineage>
        <taxon>Eukaryota</taxon>
        <taxon>Fungi</taxon>
        <taxon>Dikarya</taxon>
        <taxon>Ascomycota</taxon>
        <taxon>Pezizomycotina</taxon>
        <taxon>Sordariomycetes</taxon>
        <taxon>Sordariomycetidae</taxon>
        <taxon>Ophiostomatales</taxon>
        <taxon>Ophiostomataceae</taxon>
        <taxon>Leptographium</taxon>
    </lineage>
</organism>
<feature type="compositionally biased region" description="Low complexity" evidence="4">
    <location>
        <begin position="244"/>
        <end position="258"/>
    </location>
</feature>
<dbReference type="Proteomes" id="UP000007796">
    <property type="component" value="Unassembled WGS sequence"/>
</dbReference>
<evidence type="ECO:0000256" key="3">
    <source>
        <dbReference type="PROSITE-ProRule" id="PRU00192"/>
    </source>
</evidence>
<dbReference type="InterPro" id="IPR007461">
    <property type="entry name" value="Ysc84_actin-binding"/>
</dbReference>
<evidence type="ECO:0000256" key="1">
    <source>
        <dbReference type="ARBA" id="ARBA00007761"/>
    </source>
</evidence>
<dbReference type="InterPro" id="IPR036028">
    <property type="entry name" value="SH3-like_dom_sf"/>
</dbReference>
<dbReference type="InterPro" id="IPR001452">
    <property type="entry name" value="SH3_domain"/>
</dbReference>
<dbReference type="PRINTS" id="PR01887">
    <property type="entry name" value="SPECTRNALPHA"/>
</dbReference>
<dbReference type="CDD" id="cd11525">
    <property type="entry name" value="SYLF_SH3YL1_like"/>
    <property type="match status" value="1"/>
</dbReference>
<dbReference type="Gene3D" id="2.30.30.40">
    <property type="entry name" value="SH3 Domains"/>
    <property type="match status" value="1"/>
</dbReference>
<protein>
    <submittedName>
        <fullName evidence="6">Duf500 and sh3 domain containing protein</fullName>
    </submittedName>
</protein>